<dbReference type="Pfam" id="PF12680">
    <property type="entry name" value="SnoaL_2"/>
    <property type="match status" value="1"/>
</dbReference>
<dbReference type="InterPro" id="IPR032710">
    <property type="entry name" value="NTF2-like_dom_sf"/>
</dbReference>
<accession>A0A846Y599</accession>
<gene>
    <name evidence="2" type="ORF">HGA08_23145</name>
</gene>
<dbReference type="Proteomes" id="UP000565711">
    <property type="component" value="Unassembled WGS sequence"/>
</dbReference>
<dbReference type="AlphaFoldDB" id="A0A846Y599"/>
<sequence>MSAHGDSPRGGLSVVTELARRFAAGDGAGALTLFHPEIRIEQPRSLPHGGEYHGHAGVAAMGESFGKYWERRIDNPRIFGSDEAVVQVTTQTWTAKDTHRAATVDVVELFSFADGMVREIRVFQQDTHALLETLDR</sequence>
<dbReference type="InterPro" id="IPR037401">
    <property type="entry name" value="SnoaL-like"/>
</dbReference>
<organism evidence="2 3">
    <name type="scientific">Nocardia vermiculata</name>
    <dbReference type="NCBI Taxonomy" id="257274"/>
    <lineage>
        <taxon>Bacteria</taxon>
        <taxon>Bacillati</taxon>
        <taxon>Actinomycetota</taxon>
        <taxon>Actinomycetes</taxon>
        <taxon>Mycobacteriales</taxon>
        <taxon>Nocardiaceae</taxon>
        <taxon>Nocardia</taxon>
    </lineage>
</organism>
<reference evidence="2 3" key="1">
    <citation type="submission" date="2020-04" db="EMBL/GenBank/DDBJ databases">
        <title>MicrobeNet Type strains.</title>
        <authorList>
            <person name="Nicholson A.C."/>
        </authorList>
    </citation>
    <scope>NUCLEOTIDE SEQUENCE [LARGE SCALE GENOMIC DNA]</scope>
    <source>
        <strain evidence="2 3">JCM 12354</strain>
    </source>
</reference>
<proteinExistence type="predicted"/>
<comment type="caution">
    <text evidence="2">The sequence shown here is derived from an EMBL/GenBank/DDBJ whole genome shotgun (WGS) entry which is preliminary data.</text>
</comment>
<protein>
    <submittedName>
        <fullName evidence="2">Nuclear transport factor 2 family protein</fullName>
    </submittedName>
</protein>
<evidence type="ECO:0000313" key="2">
    <source>
        <dbReference type="EMBL" id="NKY53100.1"/>
    </source>
</evidence>
<feature type="domain" description="SnoaL-like" evidence="1">
    <location>
        <begin position="15"/>
        <end position="119"/>
    </location>
</feature>
<dbReference type="RefSeq" id="WP_067868833.1">
    <property type="nucleotide sequence ID" value="NZ_JAAXOP010000015.1"/>
</dbReference>
<evidence type="ECO:0000313" key="3">
    <source>
        <dbReference type="Proteomes" id="UP000565711"/>
    </source>
</evidence>
<dbReference type="EMBL" id="JAAXOP010000015">
    <property type="protein sequence ID" value="NKY53100.1"/>
    <property type="molecule type" value="Genomic_DNA"/>
</dbReference>
<dbReference type="SUPFAM" id="SSF54427">
    <property type="entry name" value="NTF2-like"/>
    <property type="match status" value="1"/>
</dbReference>
<keyword evidence="3" id="KW-1185">Reference proteome</keyword>
<name>A0A846Y599_9NOCA</name>
<dbReference type="Gene3D" id="3.10.450.50">
    <property type="match status" value="1"/>
</dbReference>
<evidence type="ECO:0000259" key="1">
    <source>
        <dbReference type="Pfam" id="PF12680"/>
    </source>
</evidence>